<feature type="region of interest" description="Disordered" evidence="5">
    <location>
        <begin position="1"/>
        <end position="27"/>
    </location>
</feature>
<dbReference type="GO" id="GO:0005886">
    <property type="term" value="C:plasma membrane"/>
    <property type="evidence" value="ECO:0007669"/>
    <property type="project" value="TreeGrafter"/>
</dbReference>
<dbReference type="PANTHER" id="PTHR16092:SF14">
    <property type="entry name" value="EXOCYST COMPLEX COMPONENT 1 ISOFORM X1"/>
    <property type="match status" value="1"/>
</dbReference>
<feature type="domain" description="Exocyst complex component Sec3 PIP2-binding N-terminal" evidence="6">
    <location>
        <begin position="81"/>
        <end position="182"/>
    </location>
</feature>
<feature type="region of interest" description="Disordered" evidence="5">
    <location>
        <begin position="550"/>
        <end position="602"/>
    </location>
</feature>
<dbReference type="GO" id="GO:0005546">
    <property type="term" value="F:phosphatidylinositol-4,5-bisphosphate binding"/>
    <property type="evidence" value="ECO:0007669"/>
    <property type="project" value="TreeGrafter"/>
</dbReference>
<sequence>MDNPPRNRPSGVSNISKGNLSRVEQFENEKTRIIESCFSKREEDGSSTPTSSFSESYITHLRIEEDAAFPSSPAPPNANPDSKKYRTIVVAVRKTGRVRVHKARENANGTFSIGKTWILDDLTAVQSYTGSAPSGGDSEQHKLWAGNTGFTVTLGKPYYWKANSQKEKQFFIASLVKIYHKYTGGSLPDMIGFDQKERDQLSGIATPSRPPPISTQSFSQGQLQTRDTRQNLSQRNDNNENPGQATPTSPNGKLPVSKNQTRLQPGPTSSGSNSSYQLSGSSRLPPSFKRLPSNQSQRSFNQNEEENIESTSRANQDESSDTAEKSPNPQLRANAQGIPTSDSTPFRGRSAGEAQADSPQMPAPLSINSEVRRPSISAMNNSRENLPNSNENISAATLSSPTLRKEEKYHVSRNEKTHSTGPSASNTSLILTDNASTSSPKKGDAFKSSTNKVSNQSQSSSITTEIPLQGEYRSGISSNIFKSKSKSKSDDSGIFSGAATAISNLKPRIGGTADQTKDSKQKLSDTIEGYTGAGPISGFLRLPGYGNLLSKSPKVPDPKPRVDEEIPEIRLNTAPSKLVSEELPPTPSDTDSHENSHFLENKKSKAPTEKIAKDLATIGVDPIILGGRGGDLICAWEQFGWSGEGMRTKSVDRMKEKVERELCRIQAGGWLSRLEEEDERIEAIKTGFNKVINECDELDGLLTLYLVELGTLNEDVAYIEAQSQGLQVHTANQKLLQTEVQSLLQTISISSKQLESLRESSLESNRGLSDIETSLVILYKAMLTIDPSLGISGPKRSEDGSANSEKPGVYGNNEIGSMQVLQEKKEVYRNEIAVFMRRLKPFLEVKFSAAFDQVRHTLEKEKSNSLARSPGRTKLDTTKHELARNLLWKYAPLMLFAREVDRKEWENLIKMYESVSRPVYQEEFQVAIVASKFAARKFIGEETDVIFTSQVEKQAEGLASTARKLTVKKSQNLAKSLRPPIGDNNTKTSFDKSLGVEPYEVTEEAISKMVSVISMEQNFFVDFFHVTSLEQYDFLDTIAASAPDDRRGIDIRRPRVMDPNRDMAMLVVQSMEEIYSFFPKEIAGLVDWSLQSDPLQSVGIIAALERKIPEYEETNQEYLNRTLQKLHTQLIGTFIKFLDDQIRVIEETKVKIKKRKGVIGFIRTFPAFSNALERKLIAANGLEIRSTINNAYSRINKAMFEALKVIARDNPSAQIAVSDPADKEALNYEILLMQNMHHYIEEVDTRMNQVLEEWKQNAINEMDEHMTLYLGAVIRRPLGKLLTFLESAESMMLSRQPGEQISKISGMPSHSESTFKKVLADYDSKEIKRGIESLKKRVEKHFGEEHDAGTASGNSLVVRVLQGCEKYYEDVEGRILTISRDVYNGAIAAEWTRADVSAAFKK</sequence>
<feature type="compositionally biased region" description="Basic and acidic residues" evidence="5">
    <location>
        <begin position="403"/>
        <end position="418"/>
    </location>
</feature>
<feature type="compositionally biased region" description="Polar residues" evidence="5">
    <location>
        <begin position="447"/>
        <end position="466"/>
    </location>
</feature>
<dbReference type="CDD" id="cd13315">
    <property type="entry name" value="PH_Sec3"/>
    <property type="match status" value="1"/>
</dbReference>
<dbReference type="GO" id="GO:0006893">
    <property type="term" value="P:Golgi to plasma membrane transport"/>
    <property type="evidence" value="ECO:0007669"/>
    <property type="project" value="TreeGrafter"/>
</dbReference>
<dbReference type="InterPro" id="IPR028258">
    <property type="entry name" value="Sec3-PIP2_bind"/>
</dbReference>
<feature type="region of interest" description="Disordered" evidence="5">
    <location>
        <begin position="202"/>
        <end position="367"/>
    </location>
</feature>
<dbReference type="FunFam" id="2.30.29.90:FF:000003">
    <property type="entry name" value="Exocyst complex component Sec3"/>
    <property type="match status" value="1"/>
</dbReference>
<dbReference type="PANTHER" id="PTHR16092">
    <property type="entry name" value="SEC3/SYNTAXIN-RELATED"/>
    <property type="match status" value="1"/>
</dbReference>
<comment type="similarity">
    <text evidence="1">Belongs to the SEC3 family.</text>
</comment>
<evidence type="ECO:0000256" key="2">
    <source>
        <dbReference type="ARBA" id="ARBA00022448"/>
    </source>
</evidence>
<reference evidence="7" key="1">
    <citation type="submission" date="2020-10" db="EMBL/GenBank/DDBJ databases">
        <authorList>
            <person name="Muller C M."/>
        </authorList>
    </citation>
    <scope>NUCLEOTIDE SEQUENCE</scope>
    <source>
        <strain evidence="7">THUN-12</strain>
    </source>
</reference>
<evidence type="ECO:0000256" key="5">
    <source>
        <dbReference type="SAM" id="MobiDB-lite"/>
    </source>
</evidence>
<dbReference type="Pfam" id="PF20654">
    <property type="entry name" value="Sec3_C-term"/>
    <property type="match status" value="1"/>
</dbReference>
<dbReference type="Proteomes" id="UP000683417">
    <property type="component" value="Unassembled WGS sequence"/>
</dbReference>
<dbReference type="InterPro" id="IPR048628">
    <property type="entry name" value="Sec3_C"/>
</dbReference>
<feature type="compositionally biased region" description="Polar residues" evidence="5">
    <location>
        <begin position="214"/>
        <end position="268"/>
    </location>
</feature>
<comment type="caution">
    <text evidence="7">The sequence shown here is derived from an EMBL/GenBank/DDBJ whole genome shotgun (WGS) entry which is preliminary data.</text>
</comment>
<organism evidence="7 8">
    <name type="scientific">Blumeria graminis f. sp. triticale</name>
    <dbReference type="NCBI Taxonomy" id="1689686"/>
    <lineage>
        <taxon>Eukaryota</taxon>
        <taxon>Fungi</taxon>
        <taxon>Dikarya</taxon>
        <taxon>Ascomycota</taxon>
        <taxon>Pezizomycotina</taxon>
        <taxon>Leotiomycetes</taxon>
        <taxon>Erysiphales</taxon>
        <taxon>Erysiphaceae</taxon>
        <taxon>Blumeria</taxon>
    </lineage>
</organism>
<dbReference type="Pfam" id="PF09763">
    <property type="entry name" value="Sec3_CC"/>
    <property type="match status" value="1"/>
</dbReference>
<feature type="compositionally biased region" description="Low complexity" evidence="5">
    <location>
        <begin position="269"/>
        <end position="282"/>
    </location>
</feature>
<dbReference type="Pfam" id="PF15277">
    <property type="entry name" value="Sec3-PIP2_bind"/>
    <property type="match status" value="1"/>
</dbReference>
<evidence type="ECO:0000256" key="4">
    <source>
        <dbReference type="ARBA" id="ARBA00023054"/>
    </source>
</evidence>
<protein>
    <submittedName>
        <fullName evidence="7">BgTH12-05517</fullName>
    </submittedName>
</protein>
<evidence type="ECO:0000313" key="8">
    <source>
        <dbReference type="Proteomes" id="UP000683417"/>
    </source>
</evidence>
<dbReference type="GO" id="GO:0000145">
    <property type="term" value="C:exocyst"/>
    <property type="evidence" value="ECO:0007669"/>
    <property type="project" value="InterPro"/>
</dbReference>
<evidence type="ECO:0000259" key="6">
    <source>
        <dbReference type="SMART" id="SM01313"/>
    </source>
</evidence>
<keyword evidence="3" id="KW-0268">Exocytosis</keyword>
<keyword evidence="2" id="KW-0813">Transport</keyword>
<feature type="compositionally biased region" description="Polar residues" evidence="5">
    <location>
        <begin position="10"/>
        <end position="19"/>
    </location>
</feature>
<evidence type="ECO:0000313" key="7">
    <source>
        <dbReference type="EMBL" id="CAD6503772.1"/>
    </source>
</evidence>
<keyword evidence="4" id="KW-0175">Coiled coil</keyword>
<proteinExistence type="inferred from homology"/>
<evidence type="ECO:0000256" key="3">
    <source>
        <dbReference type="ARBA" id="ARBA00022483"/>
    </source>
</evidence>
<dbReference type="SMART" id="SM01313">
    <property type="entry name" value="Sec3-PIP2_bind"/>
    <property type="match status" value="1"/>
</dbReference>
<gene>
    <name evidence="7" type="ORF">BGTH12_LOCUS5130</name>
</gene>
<dbReference type="EMBL" id="CAJHIT010000008">
    <property type="protein sequence ID" value="CAD6503772.1"/>
    <property type="molecule type" value="Genomic_DNA"/>
</dbReference>
<feature type="compositionally biased region" description="Basic and acidic residues" evidence="5">
    <location>
        <begin position="554"/>
        <end position="568"/>
    </location>
</feature>
<accession>A0A9W4D4K7</accession>
<evidence type="ECO:0000256" key="1">
    <source>
        <dbReference type="ARBA" id="ARBA00006518"/>
    </source>
</evidence>
<feature type="compositionally biased region" description="Polar residues" evidence="5">
    <location>
        <begin position="325"/>
        <end position="344"/>
    </location>
</feature>
<feature type="region of interest" description="Disordered" evidence="5">
    <location>
        <begin position="790"/>
        <end position="813"/>
    </location>
</feature>
<dbReference type="GO" id="GO:0006887">
    <property type="term" value="P:exocytosis"/>
    <property type="evidence" value="ECO:0007669"/>
    <property type="project" value="UniProtKB-KW"/>
</dbReference>
<name>A0A9W4D4K7_BLUGR</name>
<dbReference type="InterPro" id="IPR019160">
    <property type="entry name" value="Sec3_CC"/>
</dbReference>
<feature type="compositionally biased region" description="Basic and acidic residues" evidence="5">
    <location>
        <begin position="590"/>
        <end position="602"/>
    </location>
</feature>
<feature type="compositionally biased region" description="Polar residues" evidence="5">
    <location>
        <begin position="292"/>
        <end position="302"/>
    </location>
</feature>
<feature type="region of interest" description="Disordered" evidence="5">
    <location>
        <begin position="379"/>
        <end position="466"/>
    </location>
</feature>
<feature type="compositionally biased region" description="Polar residues" evidence="5">
    <location>
        <begin position="379"/>
        <end position="402"/>
    </location>
</feature>
<feature type="compositionally biased region" description="Polar residues" evidence="5">
    <location>
        <begin position="419"/>
        <end position="440"/>
    </location>
</feature>